<comment type="subcellular location">
    <subcellularLocation>
        <location evidence="1">Endoplasmic reticulum membrane</location>
        <topology evidence="1">Single-pass membrane protein</topology>
    </subcellularLocation>
</comment>
<sequence length="250" mass="28265">MPSDSVKLYLSLVIPAYNEEKRISRTLARVKEYLSAQNYSYEVLMVVDGAKDRTAETAENFARSWAPFKVINNKENNGKGYVVRQGMLAATGEIRVFSDADNSTDIGHLEKLLAKFQDGFDVVIGSRDYRDAVGATQAVSQSVLKRFLGDMGNLLIQFLAVPGIWDTQNGFKGFTAQAAEKIFSQTTINRWAFDVEVLALAKKFNFRIGIIPVYWKNDTQSHVKLSGYLNALWETVKIWWNLRTGKYKNI</sequence>
<dbReference type="EMBL" id="JACOYY010000035">
    <property type="protein sequence ID" value="MBI2052277.1"/>
    <property type="molecule type" value="Genomic_DNA"/>
</dbReference>
<evidence type="ECO:0000313" key="14">
    <source>
        <dbReference type="EMBL" id="MBI2052277.1"/>
    </source>
</evidence>
<keyword evidence="9" id="KW-0735">Signal-anchor</keyword>
<keyword evidence="7" id="KW-0812">Transmembrane</keyword>
<evidence type="ECO:0000256" key="8">
    <source>
        <dbReference type="ARBA" id="ARBA00022824"/>
    </source>
</evidence>
<evidence type="ECO:0000256" key="10">
    <source>
        <dbReference type="ARBA" id="ARBA00022989"/>
    </source>
</evidence>
<dbReference type="InterPro" id="IPR035518">
    <property type="entry name" value="DPG_synthase"/>
</dbReference>
<dbReference type="EC" id="2.4.1.117" evidence="4"/>
<accession>A0A931YD73</accession>
<keyword evidence="11" id="KW-0472">Membrane</keyword>
<keyword evidence="6" id="KW-0808">Transferase</keyword>
<keyword evidence="8" id="KW-0256">Endoplasmic reticulum</keyword>
<name>A0A931YD73_9BACT</name>
<dbReference type="PANTHER" id="PTHR10859">
    <property type="entry name" value="GLYCOSYL TRANSFERASE"/>
    <property type="match status" value="1"/>
</dbReference>
<feature type="domain" description="Glycosyltransferase 2-like" evidence="13">
    <location>
        <begin position="11"/>
        <end position="183"/>
    </location>
</feature>
<dbReference type="EMBL" id="JACPHQ010000009">
    <property type="protein sequence ID" value="MBI2465738.1"/>
    <property type="molecule type" value="Genomic_DNA"/>
</dbReference>
<dbReference type="PANTHER" id="PTHR10859:SF91">
    <property type="entry name" value="DOLICHYL-PHOSPHATE BETA-GLUCOSYLTRANSFERASE"/>
    <property type="match status" value="1"/>
</dbReference>
<dbReference type="AlphaFoldDB" id="A0A931YD73"/>
<dbReference type="GO" id="GO:0006487">
    <property type="term" value="P:protein N-linked glycosylation"/>
    <property type="evidence" value="ECO:0007669"/>
    <property type="project" value="TreeGrafter"/>
</dbReference>
<keyword evidence="10" id="KW-1133">Transmembrane helix</keyword>
<dbReference type="Gene3D" id="3.90.550.10">
    <property type="entry name" value="Spore Coat Polysaccharide Biosynthesis Protein SpsA, Chain A"/>
    <property type="match status" value="1"/>
</dbReference>
<evidence type="ECO:0000256" key="12">
    <source>
        <dbReference type="ARBA" id="ARBA00045097"/>
    </source>
</evidence>
<dbReference type="InterPro" id="IPR001173">
    <property type="entry name" value="Glyco_trans_2-like"/>
</dbReference>
<evidence type="ECO:0000313" key="16">
    <source>
        <dbReference type="Proteomes" id="UP000709672"/>
    </source>
</evidence>
<dbReference type="InterPro" id="IPR029044">
    <property type="entry name" value="Nucleotide-diphossugar_trans"/>
</dbReference>
<keyword evidence="5" id="KW-0328">Glycosyltransferase</keyword>
<comment type="catalytic activity">
    <reaction evidence="12">
        <text>a di-trans,poly-cis-dolichyl phosphate + UDP-alpha-D-glucose = a di-trans,poly-cis-dolichyl beta-D-glucosyl phosphate + UDP</text>
        <dbReference type="Rhea" id="RHEA:15401"/>
        <dbReference type="Rhea" id="RHEA-COMP:19498"/>
        <dbReference type="Rhea" id="RHEA-COMP:19502"/>
        <dbReference type="ChEBI" id="CHEBI:57525"/>
        <dbReference type="ChEBI" id="CHEBI:57683"/>
        <dbReference type="ChEBI" id="CHEBI:58223"/>
        <dbReference type="ChEBI" id="CHEBI:58885"/>
        <dbReference type="EC" id="2.4.1.117"/>
    </reaction>
    <physiologicalReaction direction="left-to-right" evidence="12">
        <dbReference type="Rhea" id="RHEA:15402"/>
    </physiologicalReaction>
</comment>
<dbReference type="Pfam" id="PF00535">
    <property type="entry name" value="Glycos_transf_2"/>
    <property type="match status" value="1"/>
</dbReference>
<gene>
    <name evidence="14" type="ORF">HYT38_01185</name>
    <name evidence="15" type="ORF">HYV66_00720</name>
</gene>
<dbReference type="GO" id="GO:0004581">
    <property type="term" value="F:dolichyl-phosphate beta-glucosyltransferase activity"/>
    <property type="evidence" value="ECO:0007669"/>
    <property type="project" value="UniProtKB-EC"/>
</dbReference>
<comment type="similarity">
    <text evidence="3">Belongs to the glycosyltransferase 2 family.</text>
</comment>
<dbReference type="SUPFAM" id="SSF53448">
    <property type="entry name" value="Nucleotide-diphospho-sugar transferases"/>
    <property type="match status" value="1"/>
</dbReference>
<evidence type="ECO:0000256" key="4">
    <source>
        <dbReference type="ARBA" id="ARBA00012583"/>
    </source>
</evidence>
<evidence type="ECO:0000256" key="5">
    <source>
        <dbReference type="ARBA" id="ARBA00022676"/>
    </source>
</evidence>
<evidence type="ECO:0000256" key="1">
    <source>
        <dbReference type="ARBA" id="ARBA00004389"/>
    </source>
</evidence>
<evidence type="ECO:0000256" key="7">
    <source>
        <dbReference type="ARBA" id="ARBA00022692"/>
    </source>
</evidence>
<dbReference type="Proteomes" id="UP000786662">
    <property type="component" value="Unassembled WGS sequence"/>
</dbReference>
<evidence type="ECO:0000256" key="11">
    <source>
        <dbReference type="ARBA" id="ARBA00023136"/>
    </source>
</evidence>
<protein>
    <recommendedName>
        <fullName evidence="4">dolichyl-phosphate beta-glucosyltransferase</fullName>
        <ecNumber evidence="4">2.4.1.117</ecNumber>
    </recommendedName>
</protein>
<dbReference type="CDD" id="cd04188">
    <property type="entry name" value="DPG_synthase"/>
    <property type="match status" value="1"/>
</dbReference>
<comment type="caution">
    <text evidence="15">The sequence shown here is derived from an EMBL/GenBank/DDBJ whole genome shotgun (WGS) entry which is preliminary data.</text>
</comment>
<evidence type="ECO:0000256" key="2">
    <source>
        <dbReference type="ARBA" id="ARBA00004922"/>
    </source>
</evidence>
<organism evidence="15 16">
    <name type="scientific">Candidatus Sungiibacteriota bacterium</name>
    <dbReference type="NCBI Taxonomy" id="2750080"/>
    <lineage>
        <taxon>Bacteria</taxon>
        <taxon>Candidatus Sungiibacteriota</taxon>
    </lineage>
</organism>
<evidence type="ECO:0000256" key="6">
    <source>
        <dbReference type="ARBA" id="ARBA00022679"/>
    </source>
</evidence>
<evidence type="ECO:0000259" key="13">
    <source>
        <dbReference type="Pfam" id="PF00535"/>
    </source>
</evidence>
<comment type="pathway">
    <text evidence="2">Protein modification; protein glycosylation.</text>
</comment>
<reference evidence="15" key="1">
    <citation type="submission" date="2020-07" db="EMBL/GenBank/DDBJ databases">
        <title>Huge and variable diversity of episymbiotic CPR bacteria and DPANN archaea in groundwater ecosystems.</title>
        <authorList>
            <person name="He C.Y."/>
            <person name="Keren R."/>
            <person name="Whittaker M."/>
            <person name="Farag I.F."/>
            <person name="Doudna J."/>
            <person name="Cate J.H.D."/>
            <person name="Banfield J.F."/>
        </authorList>
    </citation>
    <scope>NUCLEOTIDE SEQUENCE</scope>
    <source>
        <strain evidence="14">NC_groundwater_191_Ag_S-0.1um_45_8</strain>
        <strain evidence="15">NC_groundwater_418_Ag_B-0.1um_45_10</strain>
    </source>
</reference>
<dbReference type="Proteomes" id="UP000709672">
    <property type="component" value="Unassembled WGS sequence"/>
</dbReference>
<evidence type="ECO:0000256" key="3">
    <source>
        <dbReference type="ARBA" id="ARBA00006739"/>
    </source>
</evidence>
<evidence type="ECO:0000256" key="9">
    <source>
        <dbReference type="ARBA" id="ARBA00022968"/>
    </source>
</evidence>
<evidence type="ECO:0000313" key="15">
    <source>
        <dbReference type="EMBL" id="MBI2465738.1"/>
    </source>
</evidence>
<proteinExistence type="inferred from homology"/>